<dbReference type="Pfam" id="PF02522">
    <property type="entry name" value="Antibiotic_NAT"/>
    <property type="match status" value="1"/>
</dbReference>
<organism evidence="4 5">
    <name type="scientific">Haloferax litoreum</name>
    <dbReference type="NCBI Taxonomy" id="2666140"/>
    <lineage>
        <taxon>Archaea</taxon>
        <taxon>Methanobacteriati</taxon>
        <taxon>Methanobacteriota</taxon>
        <taxon>Stenosarchaea group</taxon>
        <taxon>Halobacteria</taxon>
        <taxon>Halobacteriales</taxon>
        <taxon>Haloferacaceae</taxon>
        <taxon>Haloferax</taxon>
    </lineage>
</organism>
<evidence type="ECO:0000256" key="1">
    <source>
        <dbReference type="ARBA" id="ARBA00006383"/>
    </source>
</evidence>
<dbReference type="SUPFAM" id="SSF110710">
    <property type="entry name" value="TTHA0583/YokD-like"/>
    <property type="match status" value="1"/>
</dbReference>
<evidence type="ECO:0000256" key="3">
    <source>
        <dbReference type="ARBA" id="ARBA00023315"/>
    </source>
</evidence>
<dbReference type="PANTHER" id="PTHR11104">
    <property type="entry name" value="AMINOGLYCOSIDE N3-ACETYLTRANSFERASE"/>
    <property type="match status" value="1"/>
</dbReference>
<dbReference type="GO" id="GO:0046677">
    <property type="term" value="P:response to antibiotic"/>
    <property type="evidence" value="ECO:0007669"/>
    <property type="project" value="InterPro"/>
</dbReference>
<dbReference type="AlphaFoldDB" id="A0A6A8GJQ8"/>
<dbReference type="RefSeq" id="WP_151163456.1">
    <property type="nucleotide sequence ID" value="NZ_WKJO01000001.1"/>
</dbReference>
<proteinExistence type="inferred from homology"/>
<protein>
    <submittedName>
        <fullName evidence="4">Aminoglycoside N(3)-acetyltransferase</fullName>
    </submittedName>
</protein>
<name>A0A6A8GJQ8_9EURY</name>
<dbReference type="Proteomes" id="UP000439022">
    <property type="component" value="Unassembled WGS sequence"/>
</dbReference>
<accession>A0A6A8GJQ8</accession>
<reference evidence="4 5" key="1">
    <citation type="submission" date="2019-11" db="EMBL/GenBank/DDBJ databases">
        <title>Whole genome sequence of Haloferax sp. MBLA0076.</title>
        <authorList>
            <person name="Seo M.-J."/>
            <person name="Cho E.-S."/>
        </authorList>
    </citation>
    <scope>NUCLEOTIDE SEQUENCE [LARGE SCALE GENOMIC DNA]</scope>
    <source>
        <strain evidence="4 5">MBLA0076</strain>
    </source>
</reference>
<comment type="caution">
    <text evidence="4">The sequence shown here is derived from an EMBL/GenBank/DDBJ whole genome shotgun (WGS) entry which is preliminary data.</text>
</comment>
<dbReference type="PANTHER" id="PTHR11104:SF0">
    <property type="entry name" value="SPBETA PROPHAGE-DERIVED AMINOGLYCOSIDE N(3')-ACETYLTRANSFERASE-LIKE PROTEIN YOKD"/>
    <property type="match status" value="1"/>
</dbReference>
<dbReference type="InterPro" id="IPR003679">
    <property type="entry name" value="Amioglycoside_AcTrfase"/>
</dbReference>
<evidence type="ECO:0000313" key="5">
    <source>
        <dbReference type="Proteomes" id="UP000439022"/>
    </source>
</evidence>
<keyword evidence="5" id="KW-1185">Reference proteome</keyword>
<keyword evidence="3" id="KW-0012">Acyltransferase</keyword>
<dbReference type="GO" id="GO:0008080">
    <property type="term" value="F:N-acetyltransferase activity"/>
    <property type="evidence" value="ECO:0007669"/>
    <property type="project" value="InterPro"/>
</dbReference>
<evidence type="ECO:0000256" key="2">
    <source>
        <dbReference type="ARBA" id="ARBA00022679"/>
    </source>
</evidence>
<keyword evidence="2 4" id="KW-0808">Transferase</keyword>
<sequence length="268" mass="29257">MTEADAIEAVDKPGTVTSLVSDFRDLGIDAGDTLLVHSSLRSLGWVAGGPQAVVDALQTTLTEDGTLVMPTFTGQYTDSATWEQPPVPDEWVQIIRESMPPFRPDVTPTRMMGAIPECFRNYPDVVRSEHPTNSFAAWGAEADDIVGDHGLDYGLGEESPLARIYERGGKVLLLGVGHDNNTSLHLAEYRADFEKEHVQSAAPLLRDGERVVFEYEDIEIDTEDFEAVGADFESQVGLTEGPVGASTAKLMAQPELVDFAVDWFDANR</sequence>
<comment type="similarity">
    <text evidence="1">Belongs to the antibiotic N-acetyltransferase family.</text>
</comment>
<dbReference type="InterPro" id="IPR028345">
    <property type="entry name" value="Antibiotic_NAT-like"/>
</dbReference>
<gene>
    <name evidence="4" type="ORF">GJR96_13790</name>
</gene>
<dbReference type="EMBL" id="WKJO01000001">
    <property type="protein sequence ID" value="MRX23021.1"/>
    <property type="molecule type" value="Genomic_DNA"/>
</dbReference>
<evidence type="ECO:0000313" key="4">
    <source>
        <dbReference type="EMBL" id="MRX23021.1"/>
    </source>
</evidence>